<sequence>MTLCDRCEQLDMGHVFVQSVPPNRSTIPGGWMHSDSFAILRSSADTCAMCSILMGDAGSNPLVEDDDSVRLLTFTRDRWRLLEGSRNLPGPIAGLEVIVGPKGVNEVHSVRHLPIWTADTFLLDSPEQLKRFIVTRPVGPPSDAEVLKLWLNTCLHEHPTCRIPAPSMDLTLEEDPADLPTRVLDVGLASSGPDSVCLILPGSQKGRYIALSHCWGTLPVTTTMTSTLHQRMQGIFIHELSTNFQHAIQITRQLGYQYLWIDSLCIIQDDASDWAVESAKMAQVYTRASLTLAAANSAAAGDGFLNPRPTRRAVTISHRSTAGVIVGHVTIGEQTSQEIYCDGFRYDVNGGPLALRGWTLQERLLARRIVFFGSEESHWKCRTASWSESTRLWPVRSVDARAGRGSLDKLPVFGPPFFRPVDPNVLLNDWYTILQEFTSRSLTKKDTDKLPALSGIAKVIEAGFGASDAGLTTPLYHAGLWTHDLPRALLWQSFGPEPSTGMSGGVLPGPSWSWMSRDARILPAREAGAADNAAQPDILAVEWDVALHAGGDPHGRIALGKHTLTLQGYIKAVPTIRTINRPSTPSTTSAPYPLSNALLYDSHAQQIGAAVLDDPADRRAFDQTLYAVPVRHFATGGAGGQGGRGIGSIEALLLVLAQEGGTCYRRVGVADMMGSNANDERCKDAPFAQPFQVFFYDATRGEVKIA</sequence>
<dbReference type="AlphaFoldDB" id="A0AA40AWT7"/>
<comment type="caution">
    <text evidence="2">The sequence shown here is derived from an EMBL/GenBank/DDBJ whole genome shotgun (WGS) entry which is preliminary data.</text>
</comment>
<reference evidence="2" key="1">
    <citation type="submission" date="2023-06" db="EMBL/GenBank/DDBJ databases">
        <title>Genome-scale phylogeny and comparative genomics of the fungal order Sordariales.</title>
        <authorList>
            <consortium name="Lawrence Berkeley National Laboratory"/>
            <person name="Hensen N."/>
            <person name="Bonometti L."/>
            <person name="Westerberg I."/>
            <person name="Brannstrom I.O."/>
            <person name="Guillou S."/>
            <person name="Cros-Aarteil S."/>
            <person name="Calhoun S."/>
            <person name="Haridas S."/>
            <person name="Kuo A."/>
            <person name="Mondo S."/>
            <person name="Pangilinan J."/>
            <person name="Riley R."/>
            <person name="LaButti K."/>
            <person name="Andreopoulos B."/>
            <person name="Lipzen A."/>
            <person name="Chen C."/>
            <person name="Yanf M."/>
            <person name="Daum C."/>
            <person name="Ng V."/>
            <person name="Clum A."/>
            <person name="Steindorff A."/>
            <person name="Ohm R."/>
            <person name="Martin F."/>
            <person name="Silar P."/>
            <person name="Natvig D."/>
            <person name="Lalanne C."/>
            <person name="Gautier V."/>
            <person name="Ament-velasquez S.L."/>
            <person name="Kruys A."/>
            <person name="Hutchinson M.I."/>
            <person name="Powell A.J."/>
            <person name="Barry K."/>
            <person name="Miller A.N."/>
            <person name="Grigoriev I.V."/>
            <person name="Debuchy R."/>
            <person name="Gladieux P."/>
            <person name="Thoren M.H."/>
            <person name="Johannesson H."/>
        </authorList>
    </citation>
    <scope>NUCLEOTIDE SEQUENCE</scope>
    <source>
        <strain evidence="2">SMH2392-1A</strain>
    </source>
</reference>
<dbReference type="GeneID" id="85330932"/>
<dbReference type="RefSeq" id="XP_060299367.1">
    <property type="nucleotide sequence ID" value="XM_060447662.1"/>
</dbReference>
<protein>
    <submittedName>
        <fullName evidence="2">Heterokaryon incompatibility protein-domain-containing protein</fullName>
    </submittedName>
</protein>
<dbReference type="Pfam" id="PF06985">
    <property type="entry name" value="HET"/>
    <property type="match status" value="1"/>
</dbReference>
<gene>
    <name evidence="2" type="ORF">B0T26DRAFT_853071</name>
</gene>
<evidence type="ECO:0000313" key="2">
    <source>
        <dbReference type="EMBL" id="KAK0723443.1"/>
    </source>
</evidence>
<evidence type="ECO:0000259" key="1">
    <source>
        <dbReference type="Pfam" id="PF06985"/>
    </source>
</evidence>
<proteinExistence type="predicted"/>
<dbReference type="PANTHER" id="PTHR33112:SF16">
    <property type="entry name" value="HETEROKARYON INCOMPATIBILITY DOMAIN-CONTAINING PROTEIN"/>
    <property type="match status" value="1"/>
</dbReference>
<accession>A0AA40AWT7</accession>
<organism evidence="2 3">
    <name type="scientific">Lasiosphaeria miniovina</name>
    <dbReference type="NCBI Taxonomy" id="1954250"/>
    <lineage>
        <taxon>Eukaryota</taxon>
        <taxon>Fungi</taxon>
        <taxon>Dikarya</taxon>
        <taxon>Ascomycota</taxon>
        <taxon>Pezizomycotina</taxon>
        <taxon>Sordariomycetes</taxon>
        <taxon>Sordariomycetidae</taxon>
        <taxon>Sordariales</taxon>
        <taxon>Lasiosphaeriaceae</taxon>
        <taxon>Lasiosphaeria</taxon>
    </lineage>
</organism>
<dbReference type="Proteomes" id="UP001172101">
    <property type="component" value="Unassembled WGS sequence"/>
</dbReference>
<feature type="domain" description="Heterokaryon incompatibility" evidence="1">
    <location>
        <begin position="208"/>
        <end position="362"/>
    </location>
</feature>
<evidence type="ECO:0000313" key="3">
    <source>
        <dbReference type="Proteomes" id="UP001172101"/>
    </source>
</evidence>
<dbReference type="PANTHER" id="PTHR33112">
    <property type="entry name" value="DOMAIN PROTEIN, PUTATIVE-RELATED"/>
    <property type="match status" value="1"/>
</dbReference>
<dbReference type="InterPro" id="IPR010730">
    <property type="entry name" value="HET"/>
</dbReference>
<keyword evidence="3" id="KW-1185">Reference proteome</keyword>
<dbReference type="EMBL" id="JAUIRO010000003">
    <property type="protein sequence ID" value="KAK0723443.1"/>
    <property type="molecule type" value="Genomic_DNA"/>
</dbReference>
<name>A0AA40AWT7_9PEZI</name>